<proteinExistence type="predicted"/>
<dbReference type="Proteomes" id="UP000709672">
    <property type="component" value="Unassembled WGS sequence"/>
</dbReference>
<accession>A0A931YDI4</accession>
<comment type="caution">
    <text evidence="1">The sequence shown here is derived from an EMBL/GenBank/DDBJ whole genome shotgun (WGS) entry which is preliminary data.</text>
</comment>
<protein>
    <submittedName>
        <fullName evidence="1">Uncharacterized protein</fullName>
    </submittedName>
</protein>
<gene>
    <name evidence="1" type="ORF">HYV66_01360</name>
</gene>
<reference evidence="1" key="1">
    <citation type="submission" date="2020-07" db="EMBL/GenBank/DDBJ databases">
        <title>Huge and variable diversity of episymbiotic CPR bacteria and DPANN archaea in groundwater ecosystems.</title>
        <authorList>
            <person name="He C.Y."/>
            <person name="Keren R."/>
            <person name="Whittaker M."/>
            <person name="Farag I.F."/>
            <person name="Doudna J."/>
            <person name="Cate J.H.D."/>
            <person name="Banfield J.F."/>
        </authorList>
    </citation>
    <scope>NUCLEOTIDE SEQUENCE</scope>
    <source>
        <strain evidence="1">NC_groundwater_418_Ag_B-0.1um_45_10</strain>
    </source>
</reference>
<sequence>MEYKINPAPEKDKFNLAIANLFQGRGNKNPAMDILSIAGASRAKLGCSRRLAGEELLLRLNPSGGGCGLGLHRSRRIGDPGVAVPA</sequence>
<dbReference type="EMBL" id="JACPHQ010000016">
    <property type="protein sequence ID" value="MBI2465862.1"/>
    <property type="molecule type" value="Genomic_DNA"/>
</dbReference>
<evidence type="ECO:0000313" key="2">
    <source>
        <dbReference type="Proteomes" id="UP000709672"/>
    </source>
</evidence>
<name>A0A931YDI4_9BACT</name>
<organism evidence="1 2">
    <name type="scientific">Candidatus Sungiibacteriota bacterium</name>
    <dbReference type="NCBI Taxonomy" id="2750080"/>
    <lineage>
        <taxon>Bacteria</taxon>
        <taxon>Candidatus Sungiibacteriota</taxon>
    </lineage>
</organism>
<feature type="non-terminal residue" evidence="1">
    <location>
        <position position="86"/>
    </location>
</feature>
<dbReference type="AlphaFoldDB" id="A0A931YDI4"/>
<evidence type="ECO:0000313" key="1">
    <source>
        <dbReference type="EMBL" id="MBI2465862.1"/>
    </source>
</evidence>